<dbReference type="Proteomes" id="UP000245753">
    <property type="component" value="Unassembled WGS sequence"/>
</dbReference>
<evidence type="ECO:0000313" key="3">
    <source>
        <dbReference type="Proteomes" id="UP000245753"/>
    </source>
</evidence>
<name>A0A2U2MQG9_9BIFI</name>
<organism evidence="2 3">
    <name type="scientific">Bifidobacterium catulorum</name>
    <dbReference type="NCBI Taxonomy" id="1630173"/>
    <lineage>
        <taxon>Bacteria</taxon>
        <taxon>Bacillati</taxon>
        <taxon>Actinomycetota</taxon>
        <taxon>Actinomycetes</taxon>
        <taxon>Bifidobacteriales</taxon>
        <taxon>Bifidobacteriaceae</taxon>
        <taxon>Bifidobacterium</taxon>
    </lineage>
</organism>
<evidence type="ECO:0000313" key="2">
    <source>
        <dbReference type="EMBL" id="PWG59087.1"/>
    </source>
</evidence>
<reference evidence="2 3" key="1">
    <citation type="journal article" date="2018" name="Int. J. Syst. Evol. Microbiol.">
        <title>Bifidobacterium catulorum sp. nov., a novel taxon from the faeces of the baby common marmoset (Callithrix jacchus).</title>
        <authorList>
            <person name="Modesto M."/>
            <person name="Michelini S."/>
            <person name="Oki K."/>
            <person name="Biavati B."/>
            <person name="Watanabe K."/>
            <person name="Mattarelli P."/>
        </authorList>
    </citation>
    <scope>NUCLEOTIDE SEQUENCE [LARGE SCALE GENOMIC DNA]</scope>
    <source>
        <strain evidence="2 3">MRM 8.19</strain>
    </source>
</reference>
<dbReference type="EMBL" id="QFFN01000040">
    <property type="protein sequence ID" value="PWG59087.1"/>
    <property type="molecule type" value="Genomic_DNA"/>
</dbReference>
<keyword evidence="1" id="KW-0472">Membrane</keyword>
<dbReference type="AlphaFoldDB" id="A0A2U2MQG9"/>
<feature type="transmembrane region" description="Helical" evidence="1">
    <location>
        <begin position="74"/>
        <end position="98"/>
    </location>
</feature>
<protein>
    <submittedName>
        <fullName evidence="2">Uncharacterized protein</fullName>
    </submittedName>
</protein>
<gene>
    <name evidence="2" type="ORF">DF200_09485</name>
</gene>
<accession>A0A2U2MQG9</accession>
<keyword evidence="1" id="KW-0812">Transmembrane</keyword>
<proteinExistence type="predicted"/>
<evidence type="ECO:0000256" key="1">
    <source>
        <dbReference type="SAM" id="Phobius"/>
    </source>
</evidence>
<keyword evidence="1" id="KW-1133">Transmembrane helix</keyword>
<dbReference type="RefSeq" id="WP_109138031.1">
    <property type="nucleotide sequence ID" value="NZ_QFFN01000040.1"/>
</dbReference>
<comment type="caution">
    <text evidence="2">The sequence shown here is derived from an EMBL/GenBank/DDBJ whole genome shotgun (WGS) entry which is preliminary data.</text>
</comment>
<keyword evidence="3" id="KW-1185">Reference proteome</keyword>
<sequence length="192" mass="21292">MLAGLAVIFTLWVAKNLSGLNNSISDELGRCLDDTISKALIYYSGSYAATFYAINVRRPVSGAPLPRSAPQYTASAWAIGLIILLALLTTAIFVKTAIWYHNWLIRTKHGTSQFVRDGSCTIDAIFEDDSAIQRAPFGRNSEIIQSEYAPFSIIEAVDRHAPYTALNMMDEFNRFVGSQWADKHRPTNQPSA</sequence>